<feature type="compositionally biased region" description="Polar residues" evidence="1">
    <location>
        <begin position="203"/>
        <end position="221"/>
    </location>
</feature>
<dbReference type="InterPro" id="IPR052270">
    <property type="entry name" value="CACF_protein"/>
</dbReference>
<evidence type="ECO:0000259" key="2">
    <source>
        <dbReference type="Pfam" id="PF08457"/>
    </source>
</evidence>
<protein>
    <recommendedName>
        <fullName evidence="2">Sfi1 spindle body domain-containing protein</fullName>
    </recommendedName>
</protein>
<feature type="region of interest" description="Disordered" evidence="1">
    <location>
        <begin position="1"/>
        <end position="21"/>
    </location>
</feature>
<dbReference type="InterPro" id="IPR013665">
    <property type="entry name" value="Sfi1_dom"/>
</dbReference>
<feature type="region of interest" description="Disordered" evidence="1">
    <location>
        <begin position="118"/>
        <end position="141"/>
    </location>
</feature>
<evidence type="ECO:0000313" key="3">
    <source>
        <dbReference type="EMBL" id="TCD64438.1"/>
    </source>
</evidence>
<feature type="region of interest" description="Disordered" evidence="1">
    <location>
        <begin position="1149"/>
        <end position="1168"/>
    </location>
</feature>
<organism evidence="3 4">
    <name type="scientific">Steccherinum ochraceum</name>
    <dbReference type="NCBI Taxonomy" id="92696"/>
    <lineage>
        <taxon>Eukaryota</taxon>
        <taxon>Fungi</taxon>
        <taxon>Dikarya</taxon>
        <taxon>Basidiomycota</taxon>
        <taxon>Agaricomycotina</taxon>
        <taxon>Agaricomycetes</taxon>
        <taxon>Polyporales</taxon>
        <taxon>Steccherinaceae</taxon>
        <taxon>Steccherinum</taxon>
    </lineage>
</organism>
<feature type="compositionally biased region" description="Low complexity" evidence="1">
    <location>
        <begin position="1041"/>
        <end position="1055"/>
    </location>
</feature>
<feature type="compositionally biased region" description="Basic and acidic residues" evidence="1">
    <location>
        <begin position="155"/>
        <end position="169"/>
    </location>
</feature>
<keyword evidence="4" id="KW-1185">Reference proteome</keyword>
<dbReference type="Proteomes" id="UP000292702">
    <property type="component" value="Unassembled WGS sequence"/>
</dbReference>
<feature type="compositionally biased region" description="Low complexity" evidence="1">
    <location>
        <begin position="1084"/>
        <end position="1099"/>
    </location>
</feature>
<dbReference type="AlphaFoldDB" id="A0A4R0RKX0"/>
<comment type="caution">
    <text evidence="3">The sequence shown here is derived from an EMBL/GenBank/DDBJ whole genome shotgun (WGS) entry which is preliminary data.</text>
</comment>
<dbReference type="EMBL" id="RWJN01000236">
    <property type="protein sequence ID" value="TCD64438.1"/>
    <property type="molecule type" value="Genomic_DNA"/>
</dbReference>
<feature type="compositionally biased region" description="Basic and acidic residues" evidence="1">
    <location>
        <begin position="1157"/>
        <end position="1168"/>
    </location>
</feature>
<dbReference type="Pfam" id="PF08457">
    <property type="entry name" value="Sfi1"/>
    <property type="match status" value="1"/>
</dbReference>
<feature type="compositionally biased region" description="Basic and acidic residues" evidence="1">
    <location>
        <begin position="1023"/>
        <end position="1037"/>
    </location>
</feature>
<dbReference type="PANTHER" id="PTHR22028">
    <property type="entry name" value="SFI1 SPINDLE BODY DOMAIN-CONTAINING PROTEIN-RELATED"/>
    <property type="match status" value="1"/>
</dbReference>
<feature type="compositionally biased region" description="Polar residues" evidence="1">
    <location>
        <begin position="252"/>
        <end position="265"/>
    </location>
</feature>
<proteinExistence type="predicted"/>
<dbReference type="STRING" id="92696.A0A4R0RKX0"/>
<feature type="region of interest" description="Disordered" evidence="1">
    <location>
        <begin position="238"/>
        <end position="282"/>
    </location>
</feature>
<feature type="compositionally biased region" description="Low complexity" evidence="1">
    <location>
        <begin position="1106"/>
        <end position="1119"/>
    </location>
</feature>
<feature type="domain" description="Sfi1 spindle body" evidence="2">
    <location>
        <begin position="484"/>
        <end position="827"/>
    </location>
</feature>
<feature type="region of interest" description="Disordered" evidence="1">
    <location>
        <begin position="999"/>
        <end position="1141"/>
    </location>
</feature>
<feature type="region of interest" description="Disordered" evidence="1">
    <location>
        <begin position="155"/>
        <end position="222"/>
    </location>
</feature>
<gene>
    <name evidence="3" type="ORF">EIP91_004083</name>
</gene>
<evidence type="ECO:0000256" key="1">
    <source>
        <dbReference type="SAM" id="MobiDB-lite"/>
    </source>
</evidence>
<evidence type="ECO:0000313" key="4">
    <source>
        <dbReference type="Proteomes" id="UP000292702"/>
    </source>
</evidence>
<reference evidence="3 4" key="1">
    <citation type="submission" date="2018-11" db="EMBL/GenBank/DDBJ databases">
        <title>Genome assembly of Steccherinum ochraceum LE-BIN_3174, the white-rot fungus of the Steccherinaceae family (The Residual Polyporoid clade, Polyporales, Basidiomycota).</title>
        <authorList>
            <person name="Fedorova T.V."/>
            <person name="Glazunova O.A."/>
            <person name="Landesman E.O."/>
            <person name="Moiseenko K.V."/>
            <person name="Psurtseva N.V."/>
            <person name="Savinova O.S."/>
            <person name="Shakhova N.V."/>
            <person name="Tyazhelova T.V."/>
            <person name="Vasina D.V."/>
        </authorList>
    </citation>
    <scope>NUCLEOTIDE SEQUENCE [LARGE SCALE GENOMIC DNA]</scope>
    <source>
        <strain evidence="3 4">LE-BIN_3174</strain>
    </source>
</reference>
<sequence length="1168" mass="134110">MDMSRFTPARTSSPVRRAPPPAATLAKNFLDDSRSSVQSIPELIALTPEEIDFIDAVIERAPPSATTFLTVFKAYNDILQERGVDPQDEVVYYGKLLKLGNIKGKNWGEKWQTVRDMQIPSGPPSKHQLSRHPLPTAPTRTQVLTKLTSTLKRIERDDDAFTLHSHQDDTETASTAPPPVDPDNEPSPYLRTPRFVRRPTSPSPLTNSLKLHTGAPSTVYTPTPRAVVQPAARRAFPPRTQAIPPSWDAETSENTTDTTPASTIPPSYGAATRGNDVPQRPSSYTPLRALAKAHLHSKVTFKDDGLAPPVVRQSTPASAKEVVSKARERRGSVLNEDDAWLKVKMAQDERTADQFREDRLVERCWEVWKQGYQWIATTNEQIGQARENLVLRLAIHKWRTRAAGHKALFDRVATLSNNRCLRAALNAWKAKLREKKQVQWRHDMRSRMKMVRENHERGLLLDAWTTWKQEYQGHMSDQHFSGKLVVKFFTKWRSRLVSLDQLDAASEHFVSIRESMALERSWQVWRHSMHVVKTERTMADRVALRMLSEAMAVWKNRMQQHQVADQFHDRMLLKRTVSSWKTSRDRIRALERRADKHVNRQNDVLVRAVVRVWKAHERGKLLERVMAVRLLKQVWTVWKRRLQNQHGLEDMALAFSMRSSSALASTSIQRWRQVHATHRNAQSFAEHYHSAQLSFKMLLIWRLQLRKKLKLAKQAKIAEKFFTMRGAWQRWLAKVAEKGREKKVKEFEGKMVKRYFADWKVLALRQRELKLGEQAVQQTIALRIMSSTLTHWTTAVADRKFRELETTQRYEQAIVGAAFKKWKDLCIRHVEELSLMESYQDVKREENMRRMFYRWLAAARKVRHRRLVLQEREEQMKLSVAASAWDKWRERFQDTRLQPMADTFLLQGQKNLVFRAFGIWHSKSRSLPAVRFHASHTKARVWRIWRDAMPKALQSKQARDMDRNSVLARAFDKWLQAYKTKIALKAVARARYLRLPTAAPRQSTQPIRPIATPSLPSSSSVFPRRDARATSPGKDDPDGPPESSAAASRPYRARAGIASLLTTKPRTASPERSTRGSTPSFVLSAAASRARASTAAARTRAREVSPTRSVASVASAATRQTEPFPRIASPGPTSASGEVRRSRLWQELRGVQMKSRTPTERSKSREPP</sequence>
<dbReference type="GO" id="GO:0019902">
    <property type="term" value="F:phosphatase binding"/>
    <property type="evidence" value="ECO:0007669"/>
    <property type="project" value="TreeGrafter"/>
</dbReference>
<accession>A0A4R0RKX0</accession>
<dbReference type="PANTHER" id="PTHR22028:SF9">
    <property type="entry name" value="SFI1 SPINDLE BODY DOMAIN-CONTAINING PROTEIN"/>
    <property type="match status" value="1"/>
</dbReference>
<dbReference type="OrthoDB" id="1933281at2759"/>
<name>A0A4R0RKX0_9APHY</name>